<protein>
    <recommendedName>
        <fullName evidence="9">Methylated-DNA--protein-cysteine methyltransferase</fullName>
        <ecNumber evidence="9">2.1.1.63</ecNumber>
    </recommendedName>
    <alternativeName>
        <fullName evidence="9">6-O-methylguanine-DNA methyltransferase</fullName>
        <shortName evidence="9">MGMT</shortName>
    </alternativeName>
    <alternativeName>
        <fullName evidence="9">O-6-methylguanine-DNA-alkyltransferase</fullName>
    </alternativeName>
</protein>
<evidence type="ECO:0000259" key="10">
    <source>
        <dbReference type="Pfam" id="PF01035"/>
    </source>
</evidence>
<keyword evidence="7 9" id="KW-0234">DNA repair</keyword>
<evidence type="ECO:0000256" key="8">
    <source>
        <dbReference type="ARBA" id="ARBA00049348"/>
    </source>
</evidence>
<evidence type="ECO:0000256" key="2">
    <source>
        <dbReference type="ARBA" id="ARBA00008711"/>
    </source>
</evidence>
<dbReference type="SUPFAM" id="SSF46767">
    <property type="entry name" value="Methylated DNA-protein cysteine methyltransferase, C-terminal domain"/>
    <property type="match status" value="1"/>
</dbReference>
<dbReference type="PANTHER" id="PTHR10815">
    <property type="entry name" value="METHYLATED-DNA--PROTEIN-CYSTEINE METHYLTRANSFERASE"/>
    <property type="match status" value="1"/>
</dbReference>
<organism evidence="12">
    <name type="scientific">Leucothrix mucor</name>
    <dbReference type="NCBI Taxonomy" id="45248"/>
    <lineage>
        <taxon>Bacteria</taxon>
        <taxon>Pseudomonadati</taxon>
        <taxon>Pseudomonadota</taxon>
        <taxon>Gammaproteobacteria</taxon>
        <taxon>Thiotrichales</taxon>
        <taxon>Thiotrichaceae</taxon>
        <taxon>Leucothrix</taxon>
    </lineage>
</organism>
<dbReference type="HAMAP" id="MF_00772">
    <property type="entry name" value="OGT"/>
    <property type="match status" value="1"/>
</dbReference>
<evidence type="ECO:0000256" key="1">
    <source>
        <dbReference type="ARBA" id="ARBA00001286"/>
    </source>
</evidence>
<dbReference type="EMBL" id="DRMS01000253">
    <property type="protein sequence ID" value="HFC92498.1"/>
    <property type="molecule type" value="Genomic_DNA"/>
</dbReference>
<dbReference type="InterPro" id="IPR001497">
    <property type="entry name" value="MethylDNA_cys_MeTrfase_AS"/>
</dbReference>
<dbReference type="NCBIfam" id="TIGR00589">
    <property type="entry name" value="ogt"/>
    <property type="match status" value="1"/>
</dbReference>
<feature type="domain" description="Methylguanine DNA methyltransferase ribonuclease-like" evidence="11">
    <location>
        <begin position="33"/>
        <end position="107"/>
    </location>
</feature>
<evidence type="ECO:0000313" key="12">
    <source>
        <dbReference type="EMBL" id="HFC92498.1"/>
    </source>
</evidence>
<dbReference type="SUPFAM" id="SSF53155">
    <property type="entry name" value="Methylated DNA-protein cysteine methyltransferase domain"/>
    <property type="match status" value="1"/>
</dbReference>
<feature type="active site" description="Nucleophile; methyl group acceptor" evidence="9">
    <location>
        <position position="162"/>
    </location>
</feature>
<name>A0A7V2WUW8_LEUMU</name>
<dbReference type="GO" id="GO:0003908">
    <property type="term" value="F:methylated-DNA-[protein]-cysteine S-methyltransferase activity"/>
    <property type="evidence" value="ECO:0007669"/>
    <property type="project" value="UniProtKB-UniRule"/>
</dbReference>
<dbReference type="AlphaFoldDB" id="A0A7V2WUW8"/>
<comment type="caution">
    <text evidence="12">The sequence shown here is derived from an EMBL/GenBank/DDBJ whole genome shotgun (WGS) entry which is preliminary data.</text>
</comment>
<evidence type="ECO:0000256" key="7">
    <source>
        <dbReference type="ARBA" id="ARBA00023204"/>
    </source>
</evidence>
<dbReference type="Pfam" id="PF01035">
    <property type="entry name" value="DNA_binding_1"/>
    <property type="match status" value="1"/>
</dbReference>
<dbReference type="Gene3D" id="3.30.160.70">
    <property type="entry name" value="Methylated DNA-protein cysteine methyltransferase domain"/>
    <property type="match status" value="1"/>
</dbReference>
<keyword evidence="5 9" id="KW-0808">Transferase</keyword>
<accession>A0A7V2WUW8</accession>
<evidence type="ECO:0000259" key="11">
    <source>
        <dbReference type="Pfam" id="PF02870"/>
    </source>
</evidence>
<comment type="subcellular location">
    <subcellularLocation>
        <location evidence="9">Cytoplasm</location>
    </subcellularLocation>
</comment>
<evidence type="ECO:0000256" key="4">
    <source>
        <dbReference type="ARBA" id="ARBA00022603"/>
    </source>
</evidence>
<dbReference type="InterPro" id="IPR036217">
    <property type="entry name" value="MethylDNA_cys_MeTrfase_DNAb"/>
</dbReference>
<keyword evidence="3 9" id="KW-0963">Cytoplasm</keyword>
<proteinExistence type="inferred from homology"/>
<dbReference type="Proteomes" id="UP000885750">
    <property type="component" value="Unassembled WGS sequence"/>
</dbReference>
<sequence length="201" mass="22665">MNTDNKDYTDIPYFQDLPSHAKVERNSITLARIKTPFGDLLAGATIAGICLLEFTDTNRIEMQLERLKKAQKGKIVYINSAFFSLLDQQLNEYFAGDLSAFSIPLDIYGTEFQKQVWDALQAIPYGETRSYQEQAMAIGNPKAVRAVANANRNNKISIIIPCHRVIGKNGSMTGYGGGIWRKEFLLELEANRHYTDLRLPV</sequence>
<keyword evidence="4 9" id="KW-0489">Methyltransferase</keyword>
<dbReference type="GO" id="GO:0032259">
    <property type="term" value="P:methylation"/>
    <property type="evidence" value="ECO:0007669"/>
    <property type="project" value="UniProtKB-KW"/>
</dbReference>
<dbReference type="GO" id="GO:0005737">
    <property type="term" value="C:cytoplasm"/>
    <property type="evidence" value="ECO:0007669"/>
    <property type="project" value="UniProtKB-SubCell"/>
</dbReference>
<evidence type="ECO:0000256" key="3">
    <source>
        <dbReference type="ARBA" id="ARBA00022490"/>
    </source>
</evidence>
<dbReference type="InterPro" id="IPR036388">
    <property type="entry name" value="WH-like_DNA-bd_sf"/>
</dbReference>
<comment type="similarity">
    <text evidence="2 9">Belongs to the MGMT family.</text>
</comment>
<keyword evidence="6 9" id="KW-0227">DNA damage</keyword>
<dbReference type="PROSITE" id="PS00374">
    <property type="entry name" value="MGMT"/>
    <property type="match status" value="1"/>
</dbReference>
<dbReference type="InterPro" id="IPR036631">
    <property type="entry name" value="MGMT_N_sf"/>
</dbReference>
<comment type="function">
    <text evidence="9">Involved in the cellular defense against the biological effects of O6-methylguanine (O6-MeG) and O4-methylthymine (O4-MeT) in DNA. Repairs the methylated nucleobase in DNA by stoichiometrically transferring the methyl group to a cysteine residue in the enzyme. This is a suicide reaction: the enzyme is irreversibly inactivated.</text>
</comment>
<comment type="catalytic activity">
    <reaction evidence="1 9">
        <text>a 4-O-methyl-thymidine in DNA + L-cysteinyl-[protein] = a thymidine in DNA + S-methyl-L-cysteinyl-[protein]</text>
        <dbReference type="Rhea" id="RHEA:53428"/>
        <dbReference type="Rhea" id="RHEA-COMP:10131"/>
        <dbReference type="Rhea" id="RHEA-COMP:10132"/>
        <dbReference type="Rhea" id="RHEA-COMP:13555"/>
        <dbReference type="Rhea" id="RHEA-COMP:13556"/>
        <dbReference type="ChEBI" id="CHEBI:29950"/>
        <dbReference type="ChEBI" id="CHEBI:82612"/>
        <dbReference type="ChEBI" id="CHEBI:137386"/>
        <dbReference type="ChEBI" id="CHEBI:137387"/>
        <dbReference type="EC" id="2.1.1.63"/>
    </reaction>
</comment>
<comment type="miscellaneous">
    <text evidence="9">This enzyme catalyzes only one turnover and therefore is not strictly catalytic. According to one definition, an enzyme is a biocatalyst that acts repeatedly and over many reaction cycles.</text>
</comment>
<feature type="domain" description="Methylated-DNA-[protein]-cysteine S-methyltransferase DNA binding" evidence="10">
    <location>
        <begin position="111"/>
        <end position="190"/>
    </location>
</feature>
<dbReference type="EC" id="2.1.1.63" evidence="9"/>
<dbReference type="InterPro" id="IPR023546">
    <property type="entry name" value="MGMT"/>
</dbReference>
<dbReference type="CDD" id="cd06445">
    <property type="entry name" value="ATase"/>
    <property type="match status" value="1"/>
</dbReference>
<evidence type="ECO:0000256" key="9">
    <source>
        <dbReference type="HAMAP-Rule" id="MF_00772"/>
    </source>
</evidence>
<dbReference type="FunFam" id="1.10.10.10:FF:000214">
    <property type="entry name" value="Methylated-DNA--protein-cysteine methyltransferase"/>
    <property type="match status" value="1"/>
</dbReference>
<dbReference type="Gene3D" id="1.10.10.10">
    <property type="entry name" value="Winged helix-like DNA-binding domain superfamily/Winged helix DNA-binding domain"/>
    <property type="match status" value="1"/>
</dbReference>
<gene>
    <name evidence="12" type="ORF">ENJ51_06765</name>
</gene>
<dbReference type="PANTHER" id="PTHR10815:SF5">
    <property type="entry name" value="METHYLATED-DNA--PROTEIN-CYSTEINE METHYLTRANSFERASE"/>
    <property type="match status" value="1"/>
</dbReference>
<evidence type="ECO:0000256" key="6">
    <source>
        <dbReference type="ARBA" id="ARBA00022763"/>
    </source>
</evidence>
<reference evidence="12" key="1">
    <citation type="journal article" date="2020" name="mSystems">
        <title>Genome- and Community-Level Interaction Insights into Carbon Utilization and Element Cycling Functions of Hydrothermarchaeota in Hydrothermal Sediment.</title>
        <authorList>
            <person name="Zhou Z."/>
            <person name="Liu Y."/>
            <person name="Xu W."/>
            <person name="Pan J."/>
            <person name="Luo Z.H."/>
            <person name="Li M."/>
        </authorList>
    </citation>
    <scope>NUCLEOTIDE SEQUENCE [LARGE SCALE GENOMIC DNA]</scope>
    <source>
        <strain evidence="12">HyVt-493</strain>
    </source>
</reference>
<dbReference type="InterPro" id="IPR014048">
    <property type="entry name" value="MethylDNA_cys_MeTrfase_DNA-bd"/>
</dbReference>
<evidence type="ECO:0000256" key="5">
    <source>
        <dbReference type="ARBA" id="ARBA00022679"/>
    </source>
</evidence>
<dbReference type="InterPro" id="IPR008332">
    <property type="entry name" value="MethylG_MeTrfase_N"/>
</dbReference>
<comment type="catalytic activity">
    <reaction evidence="8 9">
        <text>a 6-O-methyl-2'-deoxyguanosine in DNA + L-cysteinyl-[protein] = S-methyl-L-cysteinyl-[protein] + a 2'-deoxyguanosine in DNA</text>
        <dbReference type="Rhea" id="RHEA:24000"/>
        <dbReference type="Rhea" id="RHEA-COMP:10131"/>
        <dbReference type="Rhea" id="RHEA-COMP:10132"/>
        <dbReference type="Rhea" id="RHEA-COMP:11367"/>
        <dbReference type="Rhea" id="RHEA-COMP:11368"/>
        <dbReference type="ChEBI" id="CHEBI:29950"/>
        <dbReference type="ChEBI" id="CHEBI:82612"/>
        <dbReference type="ChEBI" id="CHEBI:85445"/>
        <dbReference type="ChEBI" id="CHEBI:85448"/>
        <dbReference type="EC" id="2.1.1.63"/>
    </reaction>
</comment>
<dbReference type="Pfam" id="PF02870">
    <property type="entry name" value="Methyltransf_1N"/>
    <property type="match status" value="1"/>
</dbReference>
<dbReference type="GO" id="GO:0006307">
    <property type="term" value="P:DNA alkylation repair"/>
    <property type="evidence" value="ECO:0007669"/>
    <property type="project" value="UniProtKB-UniRule"/>
</dbReference>